<accession>A0A4Y2ABU9</accession>
<name>A0A4Y2ABU9_ARAVE</name>
<reference evidence="1 2" key="1">
    <citation type="journal article" date="2019" name="Sci. Rep.">
        <title>Orb-weaving spider Araneus ventricosus genome elucidates the spidroin gene catalogue.</title>
        <authorList>
            <person name="Kono N."/>
            <person name="Nakamura H."/>
            <person name="Ohtoshi R."/>
            <person name="Moran D.A.P."/>
            <person name="Shinohara A."/>
            <person name="Yoshida Y."/>
            <person name="Fujiwara M."/>
            <person name="Mori M."/>
            <person name="Tomita M."/>
            <person name="Arakawa K."/>
        </authorList>
    </citation>
    <scope>NUCLEOTIDE SEQUENCE [LARGE SCALE GENOMIC DNA]</scope>
</reference>
<sequence>GSPSLGGYWCPNPEVPRDLYSLPVYSPLSLLLFAKLQSPDGKRGSLHDELF</sequence>
<feature type="non-terminal residue" evidence="1">
    <location>
        <position position="1"/>
    </location>
</feature>
<keyword evidence="2" id="KW-1185">Reference proteome</keyword>
<dbReference type="Proteomes" id="UP000499080">
    <property type="component" value="Unassembled WGS sequence"/>
</dbReference>
<evidence type="ECO:0000313" key="1">
    <source>
        <dbReference type="EMBL" id="GBL76735.1"/>
    </source>
</evidence>
<dbReference type="AlphaFoldDB" id="A0A4Y2ABU9"/>
<dbReference type="EMBL" id="BGPR01079949">
    <property type="protein sequence ID" value="GBL76735.1"/>
    <property type="molecule type" value="Genomic_DNA"/>
</dbReference>
<organism evidence="1 2">
    <name type="scientific">Araneus ventricosus</name>
    <name type="common">Orbweaver spider</name>
    <name type="synonym">Epeira ventricosa</name>
    <dbReference type="NCBI Taxonomy" id="182803"/>
    <lineage>
        <taxon>Eukaryota</taxon>
        <taxon>Metazoa</taxon>
        <taxon>Ecdysozoa</taxon>
        <taxon>Arthropoda</taxon>
        <taxon>Chelicerata</taxon>
        <taxon>Arachnida</taxon>
        <taxon>Araneae</taxon>
        <taxon>Araneomorphae</taxon>
        <taxon>Entelegynae</taxon>
        <taxon>Araneoidea</taxon>
        <taxon>Araneidae</taxon>
        <taxon>Araneus</taxon>
    </lineage>
</organism>
<evidence type="ECO:0000313" key="2">
    <source>
        <dbReference type="Proteomes" id="UP000499080"/>
    </source>
</evidence>
<proteinExistence type="predicted"/>
<gene>
    <name evidence="1" type="ORF">AVEN_177941_1</name>
</gene>
<comment type="caution">
    <text evidence="1">The sequence shown here is derived from an EMBL/GenBank/DDBJ whole genome shotgun (WGS) entry which is preliminary data.</text>
</comment>
<protein>
    <submittedName>
        <fullName evidence="1">Uncharacterized protein</fullName>
    </submittedName>
</protein>